<comment type="subcellular location">
    <subcellularLocation>
        <location evidence="1">Membrane</location>
        <topology evidence="1">Multi-pass membrane protein</topology>
    </subcellularLocation>
</comment>
<keyword evidence="5 6" id="KW-0472">Membrane</keyword>
<gene>
    <name evidence="8" type="ORF">ColSpa_00750</name>
</gene>
<accession>A0AA37L4T6</accession>
<keyword evidence="4 6" id="KW-1133">Transmembrane helix</keyword>
<dbReference type="GO" id="GO:0005886">
    <property type="term" value="C:plasma membrane"/>
    <property type="evidence" value="ECO:0007669"/>
    <property type="project" value="TreeGrafter"/>
</dbReference>
<evidence type="ECO:0000256" key="4">
    <source>
        <dbReference type="ARBA" id="ARBA00022989"/>
    </source>
</evidence>
<organism evidence="8 9">
    <name type="scientific">Colletotrichum spaethianum</name>
    <dbReference type="NCBI Taxonomy" id="700344"/>
    <lineage>
        <taxon>Eukaryota</taxon>
        <taxon>Fungi</taxon>
        <taxon>Dikarya</taxon>
        <taxon>Ascomycota</taxon>
        <taxon>Pezizomycotina</taxon>
        <taxon>Sordariomycetes</taxon>
        <taxon>Hypocreomycetidae</taxon>
        <taxon>Glomerellales</taxon>
        <taxon>Glomerellaceae</taxon>
        <taxon>Colletotrichum</taxon>
        <taxon>Colletotrichum spaethianum species complex</taxon>
    </lineage>
</organism>
<reference evidence="8 9" key="1">
    <citation type="submission" date="2022-03" db="EMBL/GenBank/DDBJ databases">
        <title>Genome data of Colletotrichum spp.</title>
        <authorList>
            <person name="Utami Y.D."/>
            <person name="Hiruma K."/>
        </authorList>
    </citation>
    <scope>NUCLEOTIDE SEQUENCE [LARGE SCALE GENOMIC DNA]</scope>
    <source>
        <strain evidence="8 9">MAFF 239500</strain>
    </source>
</reference>
<dbReference type="PANTHER" id="PTHR23501">
    <property type="entry name" value="MAJOR FACILITATOR SUPERFAMILY"/>
    <property type="match status" value="1"/>
</dbReference>
<dbReference type="GeneID" id="73321552"/>
<keyword evidence="9" id="KW-1185">Reference proteome</keyword>
<dbReference type="GO" id="GO:0022857">
    <property type="term" value="F:transmembrane transporter activity"/>
    <property type="evidence" value="ECO:0007669"/>
    <property type="project" value="InterPro"/>
</dbReference>
<dbReference type="RefSeq" id="XP_049122919.1">
    <property type="nucleotide sequence ID" value="XM_049266962.1"/>
</dbReference>
<dbReference type="Proteomes" id="UP001055115">
    <property type="component" value="Unassembled WGS sequence"/>
</dbReference>
<name>A0AA37L4T6_9PEZI</name>
<feature type="transmembrane region" description="Helical" evidence="6">
    <location>
        <begin position="6"/>
        <end position="27"/>
    </location>
</feature>
<evidence type="ECO:0000313" key="9">
    <source>
        <dbReference type="Proteomes" id="UP001055115"/>
    </source>
</evidence>
<dbReference type="PANTHER" id="PTHR23501:SF193">
    <property type="entry name" value="MULTIDRUG TRANSPORTER, PUTATIVE (AFU_ORTHOLOGUE AFUA_8G00940)-RELATED"/>
    <property type="match status" value="1"/>
</dbReference>
<sequence>MGELEVQHTFLAFLFVFEVGSAVCGSAQSSKALIVGRVVADLGGSGIVNGALTIVSALAMWNRPYKRADCAL</sequence>
<dbReference type="SUPFAM" id="SSF103473">
    <property type="entry name" value="MFS general substrate transporter"/>
    <property type="match status" value="1"/>
</dbReference>
<dbReference type="AlphaFoldDB" id="A0AA37L4T6"/>
<keyword evidence="3 6" id="KW-0812">Transmembrane</keyword>
<evidence type="ECO:0000256" key="5">
    <source>
        <dbReference type="ARBA" id="ARBA00023136"/>
    </source>
</evidence>
<proteinExistence type="inferred from homology"/>
<evidence type="ECO:0000259" key="7">
    <source>
        <dbReference type="PROSITE" id="PS50850"/>
    </source>
</evidence>
<dbReference type="PROSITE" id="PS50850">
    <property type="entry name" value="MFS"/>
    <property type="match status" value="1"/>
</dbReference>
<dbReference type="InterPro" id="IPR020846">
    <property type="entry name" value="MFS_dom"/>
</dbReference>
<feature type="transmembrane region" description="Helical" evidence="6">
    <location>
        <begin position="39"/>
        <end position="61"/>
    </location>
</feature>
<evidence type="ECO:0000313" key="8">
    <source>
        <dbReference type="EMBL" id="GKT40569.1"/>
    </source>
</evidence>
<comment type="caution">
    <text evidence="8">The sequence shown here is derived from an EMBL/GenBank/DDBJ whole genome shotgun (WGS) entry which is preliminary data.</text>
</comment>
<dbReference type="Gene3D" id="1.20.1720.10">
    <property type="entry name" value="Multidrug resistance protein D"/>
    <property type="match status" value="1"/>
</dbReference>
<dbReference type="InterPro" id="IPR036259">
    <property type="entry name" value="MFS_trans_sf"/>
</dbReference>
<dbReference type="EMBL" id="BQXU01000001">
    <property type="protein sequence ID" value="GKT40569.1"/>
    <property type="molecule type" value="Genomic_DNA"/>
</dbReference>
<evidence type="ECO:0000256" key="2">
    <source>
        <dbReference type="ARBA" id="ARBA00007520"/>
    </source>
</evidence>
<evidence type="ECO:0000256" key="1">
    <source>
        <dbReference type="ARBA" id="ARBA00004141"/>
    </source>
</evidence>
<comment type="similarity">
    <text evidence="2">Belongs to the major facilitator superfamily. TCR/Tet family.</text>
</comment>
<evidence type="ECO:0000256" key="6">
    <source>
        <dbReference type="SAM" id="Phobius"/>
    </source>
</evidence>
<evidence type="ECO:0000256" key="3">
    <source>
        <dbReference type="ARBA" id="ARBA00022692"/>
    </source>
</evidence>
<protein>
    <submittedName>
        <fullName evidence="8">Efflux pump mlcE</fullName>
    </submittedName>
</protein>
<feature type="domain" description="Major facilitator superfamily (MFS) profile" evidence="7">
    <location>
        <begin position="1"/>
        <end position="72"/>
    </location>
</feature>